<evidence type="ECO:0000256" key="2">
    <source>
        <dbReference type="ARBA" id="ARBA00022723"/>
    </source>
</evidence>
<dbReference type="GO" id="GO:0046872">
    <property type="term" value="F:metal ion binding"/>
    <property type="evidence" value="ECO:0007669"/>
    <property type="project" value="UniProtKB-UniRule"/>
</dbReference>
<evidence type="ECO:0000256" key="4">
    <source>
        <dbReference type="RuleBase" id="RU369052"/>
    </source>
</evidence>
<organism evidence="5 6">
    <name type="scientific">Macleaya cordata</name>
    <name type="common">Five-seeded plume-poppy</name>
    <name type="synonym">Bocconia cordata</name>
    <dbReference type="NCBI Taxonomy" id="56857"/>
    <lineage>
        <taxon>Eukaryota</taxon>
        <taxon>Viridiplantae</taxon>
        <taxon>Streptophyta</taxon>
        <taxon>Embryophyta</taxon>
        <taxon>Tracheophyta</taxon>
        <taxon>Spermatophyta</taxon>
        <taxon>Magnoliopsida</taxon>
        <taxon>Ranunculales</taxon>
        <taxon>Papaveraceae</taxon>
        <taxon>Papaveroideae</taxon>
        <taxon>Macleaya</taxon>
    </lineage>
</organism>
<comment type="caution">
    <text evidence="5">The sequence shown here is derived from an EMBL/GenBank/DDBJ whole genome shotgun (WGS) entry which is preliminary data.</text>
</comment>
<comment type="function">
    <text evidence="4">Metallothioneins have a high content of cysteine residues that bind various heavy metals.</text>
</comment>
<comment type="similarity">
    <text evidence="1 4">Belongs to the metallothionein superfamily. Type 15 family.</text>
</comment>
<keyword evidence="3 4" id="KW-0480">Metal-thiolate cluster</keyword>
<dbReference type="InParanoid" id="A0A200QLJ6"/>
<gene>
    <name evidence="5" type="ORF">BVC80_1587g14</name>
</gene>
<dbReference type="AlphaFoldDB" id="A0A200QLJ6"/>
<evidence type="ECO:0000256" key="3">
    <source>
        <dbReference type="ARBA" id="ARBA00022851"/>
    </source>
</evidence>
<evidence type="ECO:0000313" key="6">
    <source>
        <dbReference type="Proteomes" id="UP000195402"/>
    </source>
</evidence>
<dbReference type="Pfam" id="PF01439">
    <property type="entry name" value="Metallothio_2"/>
    <property type="match status" value="1"/>
</dbReference>
<dbReference type="InterPro" id="IPR000347">
    <property type="entry name" value="Metalthion_15p"/>
</dbReference>
<dbReference type="Proteomes" id="UP000195402">
    <property type="component" value="Unassembled WGS sequence"/>
</dbReference>
<accession>A0A200QLJ6</accession>
<keyword evidence="2 4" id="KW-0479">Metal-binding</keyword>
<proteinExistence type="inferred from homology"/>
<dbReference type="OMA" id="NTYFEGT"/>
<protein>
    <recommendedName>
        <fullName evidence="4">Metallothionein-like protein</fullName>
    </recommendedName>
</protein>
<evidence type="ECO:0000313" key="5">
    <source>
        <dbReference type="EMBL" id="OVA11291.1"/>
    </source>
</evidence>
<keyword evidence="6" id="KW-1185">Reference proteome</keyword>
<name>A0A200QLJ6_MACCD</name>
<evidence type="ECO:0000256" key="1">
    <source>
        <dbReference type="ARBA" id="ARBA00005802"/>
    </source>
</evidence>
<dbReference type="OrthoDB" id="1111048at2759"/>
<reference evidence="5 6" key="1">
    <citation type="journal article" date="2017" name="Mol. Plant">
        <title>The Genome of Medicinal Plant Macleaya cordata Provides New Insights into Benzylisoquinoline Alkaloids Metabolism.</title>
        <authorList>
            <person name="Liu X."/>
            <person name="Liu Y."/>
            <person name="Huang P."/>
            <person name="Ma Y."/>
            <person name="Qing Z."/>
            <person name="Tang Q."/>
            <person name="Cao H."/>
            <person name="Cheng P."/>
            <person name="Zheng Y."/>
            <person name="Yuan Z."/>
            <person name="Zhou Y."/>
            <person name="Liu J."/>
            <person name="Tang Z."/>
            <person name="Zhuo Y."/>
            <person name="Zhang Y."/>
            <person name="Yu L."/>
            <person name="Huang J."/>
            <person name="Yang P."/>
            <person name="Peng Q."/>
            <person name="Zhang J."/>
            <person name="Jiang W."/>
            <person name="Zhang Z."/>
            <person name="Lin K."/>
            <person name="Ro D.K."/>
            <person name="Chen X."/>
            <person name="Xiong X."/>
            <person name="Shang Y."/>
            <person name="Huang S."/>
            <person name="Zeng J."/>
        </authorList>
    </citation>
    <scope>NUCLEOTIDE SEQUENCE [LARGE SCALE GENOMIC DNA]</scope>
    <source>
        <strain evidence="6">cv. BLH2017</strain>
        <tissue evidence="5">Root</tissue>
    </source>
</reference>
<dbReference type="EMBL" id="MVGT01001713">
    <property type="protein sequence ID" value="OVA11291.1"/>
    <property type="molecule type" value="Genomic_DNA"/>
</dbReference>
<sequence length="64" mass="6414">MSCCGGNCGCGEGCTCGKRCGGGCKMYSGESTNTEALKIVGVPENTYFEGTDEMGVGAKEGGCK</sequence>